<evidence type="ECO:0000256" key="1">
    <source>
        <dbReference type="ARBA" id="ARBA00008324"/>
    </source>
</evidence>
<feature type="domain" description="Thioesterase" evidence="3">
    <location>
        <begin position="39"/>
        <end position="111"/>
    </location>
</feature>
<dbReference type="Pfam" id="PF03061">
    <property type="entry name" value="4HBT"/>
    <property type="match status" value="1"/>
</dbReference>
<dbReference type="NCBIfam" id="TIGR00369">
    <property type="entry name" value="unchar_dom_1"/>
    <property type="match status" value="1"/>
</dbReference>
<dbReference type="Gene3D" id="3.10.129.10">
    <property type="entry name" value="Hotdog Thioesterase"/>
    <property type="match status" value="1"/>
</dbReference>
<dbReference type="EMBL" id="BX571658">
    <property type="protein sequence ID" value="CAE09841.1"/>
    <property type="molecule type" value="Genomic_DNA"/>
</dbReference>
<sequence length="135" mass="15077">MTTQEIHFLKHIKAELIDYSEGFAVLAFDIEDLHKQHLGMVHGGAIATLADNAGWYAVRSLLSSEQSSVTIELKVNFLKPVAGEMLRAEARVVNRTKRTAFTVIELFCKDLLVAYATATFAINEERKLTQSVHSE</sequence>
<reference evidence="4 5" key="1">
    <citation type="journal article" date="2003" name="Proc. Natl. Acad. Sci. U.S.A.">
        <title>Complete genome sequence and analysis of Wolinella succinogenes.</title>
        <authorList>
            <person name="Baar C."/>
            <person name="Eppinger M."/>
            <person name="Raddatz G."/>
            <person name="Simon JM."/>
            <person name="Lanz C."/>
            <person name="Klimmek O."/>
            <person name="Nandakumar R."/>
            <person name="Gross R."/>
            <person name="Rosinus A."/>
            <person name="Keller H."/>
            <person name="Jagtap P."/>
            <person name="Linke B."/>
            <person name="Meyer F."/>
            <person name="Lederer H."/>
            <person name="Schuster S.C."/>
        </authorList>
    </citation>
    <scope>NUCLEOTIDE SEQUENCE [LARGE SCALE GENOMIC DNA]</scope>
    <source>
        <strain evidence="5">ATCC 29543 / DSM 1740 / CCUG 13145 / JCM 31913 / LMG 7466 / NCTC 11488 / FDC 602W</strain>
    </source>
</reference>
<dbReference type="Proteomes" id="UP000000422">
    <property type="component" value="Chromosome"/>
</dbReference>
<dbReference type="SUPFAM" id="SSF54637">
    <property type="entry name" value="Thioesterase/thiol ester dehydrase-isomerase"/>
    <property type="match status" value="1"/>
</dbReference>
<dbReference type="HOGENOM" id="CLU_089876_5_1_7"/>
<protein>
    <recommendedName>
        <fullName evidence="3">Thioesterase domain-containing protein</fullName>
    </recommendedName>
</protein>
<dbReference type="InterPro" id="IPR039298">
    <property type="entry name" value="ACOT13"/>
</dbReference>
<dbReference type="GO" id="GO:0047617">
    <property type="term" value="F:fatty acyl-CoA hydrolase activity"/>
    <property type="evidence" value="ECO:0007669"/>
    <property type="project" value="InterPro"/>
</dbReference>
<organism evidence="5">
    <name type="scientific">Wolinella succinogenes (strain ATCC 29543 / DSM 1740 / CCUG 13145 / JCM 31913 / LMG 7466 / NCTC 11488 / FDC 602W)</name>
    <name type="common">Vibrio succinogenes</name>
    <dbReference type="NCBI Taxonomy" id="273121"/>
    <lineage>
        <taxon>Bacteria</taxon>
        <taxon>Pseudomonadati</taxon>
        <taxon>Campylobacterota</taxon>
        <taxon>Epsilonproteobacteria</taxon>
        <taxon>Campylobacterales</taxon>
        <taxon>Helicobacteraceae</taxon>
        <taxon>Wolinella</taxon>
    </lineage>
</organism>
<proteinExistence type="inferred from homology"/>
<dbReference type="PANTHER" id="PTHR21660">
    <property type="entry name" value="THIOESTERASE SUPERFAMILY MEMBER-RELATED"/>
    <property type="match status" value="1"/>
</dbReference>
<dbReference type="PANTHER" id="PTHR21660:SF1">
    <property type="entry name" value="ACYL-COENZYME A THIOESTERASE 13"/>
    <property type="match status" value="1"/>
</dbReference>
<dbReference type="CDD" id="cd03443">
    <property type="entry name" value="PaaI_thioesterase"/>
    <property type="match status" value="1"/>
</dbReference>
<gene>
    <name evidence="4" type="ordered locus">WS0716</name>
</gene>
<dbReference type="InterPro" id="IPR003736">
    <property type="entry name" value="PAAI_dom"/>
</dbReference>
<accession>Q7MS67</accession>
<dbReference type="RefSeq" id="WP_011138641.1">
    <property type="nucleotide sequence ID" value="NC_005090.1"/>
</dbReference>
<dbReference type="InterPro" id="IPR029069">
    <property type="entry name" value="HotDog_dom_sf"/>
</dbReference>
<dbReference type="STRING" id="273121.WS0716"/>
<evidence type="ECO:0000313" key="4">
    <source>
        <dbReference type="EMBL" id="CAE09841.1"/>
    </source>
</evidence>
<dbReference type="eggNOG" id="COG2050">
    <property type="taxonomic scope" value="Bacteria"/>
</dbReference>
<dbReference type="KEGG" id="wsu:WS0716"/>
<name>Q7MS67_WOLSU</name>
<comment type="similarity">
    <text evidence="1">Belongs to the thioesterase PaaI family.</text>
</comment>
<keyword evidence="2" id="KW-0378">Hydrolase</keyword>
<keyword evidence="5" id="KW-1185">Reference proteome</keyword>
<dbReference type="AlphaFoldDB" id="Q7MS67"/>
<evidence type="ECO:0000256" key="2">
    <source>
        <dbReference type="ARBA" id="ARBA00022801"/>
    </source>
</evidence>
<evidence type="ECO:0000259" key="3">
    <source>
        <dbReference type="Pfam" id="PF03061"/>
    </source>
</evidence>
<evidence type="ECO:0000313" key="5">
    <source>
        <dbReference type="Proteomes" id="UP000000422"/>
    </source>
</evidence>
<dbReference type="InterPro" id="IPR006683">
    <property type="entry name" value="Thioestr_dom"/>
</dbReference>